<comment type="caution">
    <text evidence="8">The sequence shown here is derived from an EMBL/GenBank/DDBJ whole genome shotgun (WGS) entry which is preliminary data.</text>
</comment>
<accession>A0A1Y2E1Z7</accession>
<comment type="subcellular location">
    <subcellularLocation>
        <location evidence="1">Secreted</location>
        <location evidence="1">Cell wall</location>
    </subcellularLocation>
</comment>
<evidence type="ECO:0000256" key="3">
    <source>
        <dbReference type="ARBA" id="ARBA00022525"/>
    </source>
</evidence>
<keyword evidence="5" id="KW-0325">Glycoprotein</keyword>
<dbReference type="FunCoup" id="A0A1Y2E1Z7">
    <property type="interactions" value="153"/>
</dbReference>
<feature type="region of interest" description="Disordered" evidence="6">
    <location>
        <begin position="353"/>
        <end position="372"/>
    </location>
</feature>
<dbReference type="PANTHER" id="PTHR31018:SF3">
    <property type="entry name" value="RECEPTOR PROTEIN-TYROSINE KINASE"/>
    <property type="match status" value="1"/>
</dbReference>
<feature type="signal peptide" evidence="7">
    <location>
        <begin position="1"/>
        <end position="21"/>
    </location>
</feature>
<dbReference type="STRING" id="1141098.A0A1Y2E1Z7"/>
<dbReference type="GO" id="GO:0005886">
    <property type="term" value="C:plasma membrane"/>
    <property type="evidence" value="ECO:0007669"/>
    <property type="project" value="TreeGrafter"/>
</dbReference>
<reference evidence="8 9" key="1">
    <citation type="submission" date="2016-07" db="EMBL/GenBank/DDBJ databases">
        <title>Pervasive Adenine N6-methylation of Active Genes in Fungi.</title>
        <authorList>
            <consortium name="DOE Joint Genome Institute"/>
            <person name="Mondo S.J."/>
            <person name="Dannebaum R.O."/>
            <person name="Kuo R.C."/>
            <person name="Labutti K."/>
            <person name="Haridas S."/>
            <person name="Kuo A."/>
            <person name="Salamov A."/>
            <person name="Ahrendt S.R."/>
            <person name="Lipzen A."/>
            <person name="Sullivan W."/>
            <person name="Andreopoulos W.B."/>
            <person name="Clum A."/>
            <person name="Lindquist E."/>
            <person name="Daum C."/>
            <person name="Ramamoorthy G.K."/>
            <person name="Gryganskyi A."/>
            <person name="Culley D."/>
            <person name="Magnuson J.K."/>
            <person name="James T.Y."/>
            <person name="O'Malley M.A."/>
            <person name="Stajich J.E."/>
            <person name="Spatafora J.W."/>
            <person name="Visel A."/>
            <person name="Grigoriev I.V."/>
        </authorList>
    </citation>
    <scope>NUCLEOTIDE SEQUENCE [LARGE SCALE GENOMIC DNA]</scope>
    <source>
        <strain evidence="8 9">CBS 129021</strain>
    </source>
</reference>
<dbReference type="InParanoid" id="A0A1Y2E1Z7"/>
<keyword evidence="9" id="KW-1185">Reference proteome</keyword>
<sequence length="403" mass="41281">MHSKQAISAMVAVGMATGAVAIGCSDATITISSPADATTLASCDTVKGDVVIATGAGSTIDFSGDLTSIGGDLTCQHNGGLIQLSSTSLESIGGAFHLENITMMSTLKFTALESVGSISWQSLTALGELTFGTPGVTKAESVVIADTFLSSLDGINVRSLTDMNINNNRRLTDFSTQLSNLTNVLNINANGLNLKVDLPNLEWIANMTISNVTSFSAQSLAAVNGSMRFDSNYFESVSFPNLTDVQTGDFSFVSNPKLANLTAPLLTKIGGGFIIANNTALEELNGFAKLETVGGAVALRGSFSEISLPALDDVKGTFTATSTGDIQDSCDVLDELSSDGGNGDIQGTYACTSNNTNANNDTSSTGSTGGGTSNTDSGAFHLSSSISTIVTLASLAAMVSAFL</sequence>
<feature type="chain" id="PRO_5012463397" description="GPI-anchored cell wall organization protein Ecm33" evidence="7">
    <location>
        <begin position="22"/>
        <end position="403"/>
    </location>
</feature>
<organism evidence="8 9">
    <name type="scientific">Pseudomassariella vexata</name>
    <dbReference type="NCBI Taxonomy" id="1141098"/>
    <lineage>
        <taxon>Eukaryota</taxon>
        <taxon>Fungi</taxon>
        <taxon>Dikarya</taxon>
        <taxon>Ascomycota</taxon>
        <taxon>Pezizomycotina</taxon>
        <taxon>Sordariomycetes</taxon>
        <taxon>Xylariomycetidae</taxon>
        <taxon>Amphisphaeriales</taxon>
        <taxon>Pseudomassariaceae</taxon>
        <taxon>Pseudomassariella</taxon>
    </lineage>
</organism>
<dbReference type="PANTHER" id="PTHR31018">
    <property type="entry name" value="SPORULATION-SPECIFIC PROTEIN-RELATED"/>
    <property type="match status" value="1"/>
</dbReference>
<dbReference type="EMBL" id="MCFJ01000006">
    <property type="protein sequence ID" value="ORY65529.1"/>
    <property type="molecule type" value="Genomic_DNA"/>
</dbReference>
<evidence type="ECO:0000256" key="2">
    <source>
        <dbReference type="ARBA" id="ARBA00022512"/>
    </source>
</evidence>
<dbReference type="InterPro" id="IPR051648">
    <property type="entry name" value="CWI-Assembly_Regulator"/>
</dbReference>
<evidence type="ECO:0000256" key="5">
    <source>
        <dbReference type="ARBA" id="ARBA00023180"/>
    </source>
</evidence>
<dbReference type="AlphaFoldDB" id="A0A1Y2E1Z7"/>
<dbReference type="RefSeq" id="XP_040716681.1">
    <property type="nucleotide sequence ID" value="XM_040855812.1"/>
</dbReference>
<feature type="compositionally biased region" description="Low complexity" evidence="6">
    <location>
        <begin position="353"/>
        <end position="366"/>
    </location>
</feature>
<evidence type="ECO:0000313" key="8">
    <source>
        <dbReference type="EMBL" id="ORY65529.1"/>
    </source>
</evidence>
<keyword evidence="2" id="KW-0134">Cell wall</keyword>
<gene>
    <name evidence="8" type="ORF">BCR38DRAFT_340789</name>
</gene>
<dbReference type="GO" id="GO:0009986">
    <property type="term" value="C:cell surface"/>
    <property type="evidence" value="ECO:0007669"/>
    <property type="project" value="TreeGrafter"/>
</dbReference>
<dbReference type="GO" id="GO:0009277">
    <property type="term" value="C:fungal-type cell wall"/>
    <property type="evidence" value="ECO:0007669"/>
    <property type="project" value="TreeGrafter"/>
</dbReference>
<dbReference type="InterPro" id="IPR036941">
    <property type="entry name" value="Rcpt_L-dom_sf"/>
</dbReference>
<dbReference type="GeneID" id="63772024"/>
<keyword evidence="3" id="KW-0964">Secreted</keyword>
<dbReference type="SUPFAM" id="SSF52058">
    <property type="entry name" value="L domain-like"/>
    <property type="match status" value="2"/>
</dbReference>
<protein>
    <recommendedName>
        <fullName evidence="10">GPI-anchored cell wall organization protein Ecm33</fullName>
    </recommendedName>
</protein>
<dbReference type="Proteomes" id="UP000193689">
    <property type="component" value="Unassembled WGS sequence"/>
</dbReference>
<name>A0A1Y2E1Z7_9PEZI</name>
<evidence type="ECO:0000256" key="1">
    <source>
        <dbReference type="ARBA" id="ARBA00004191"/>
    </source>
</evidence>
<dbReference type="OrthoDB" id="536881at2759"/>
<dbReference type="GO" id="GO:0031505">
    <property type="term" value="P:fungal-type cell wall organization"/>
    <property type="evidence" value="ECO:0007669"/>
    <property type="project" value="TreeGrafter"/>
</dbReference>
<evidence type="ECO:0000256" key="4">
    <source>
        <dbReference type="ARBA" id="ARBA00022729"/>
    </source>
</evidence>
<evidence type="ECO:0008006" key="10">
    <source>
        <dbReference type="Google" id="ProtNLM"/>
    </source>
</evidence>
<evidence type="ECO:0000256" key="6">
    <source>
        <dbReference type="SAM" id="MobiDB-lite"/>
    </source>
</evidence>
<evidence type="ECO:0000313" key="9">
    <source>
        <dbReference type="Proteomes" id="UP000193689"/>
    </source>
</evidence>
<dbReference type="Gene3D" id="3.80.20.20">
    <property type="entry name" value="Receptor L-domain"/>
    <property type="match status" value="2"/>
</dbReference>
<proteinExistence type="predicted"/>
<evidence type="ECO:0000256" key="7">
    <source>
        <dbReference type="SAM" id="SignalP"/>
    </source>
</evidence>
<dbReference type="PROSITE" id="PS51257">
    <property type="entry name" value="PROKAR_LIPOPROTEIN"/>
    <property type="match status" value="1"/>
</dbReference>
<keyword evidence="4 7" id="KW-0732">Signal</keyword>